<gene>
    <name evidence="1" type="ORF">Dacsa_1857</name>
</gene>
<evidence type="ECO:0000313" key="2">
    <source>
        <dbReference type="Proteomes" id="UP000010482"/>
    </source>
</evidence>
<evidence type="ECO:0000313" key="1">
    <source>
        <dbReference type="EMBL" id="AFZ50512.1"/>
    </source>
</evidence>
<reference evidence="1" key="1">
    <citation type="submission" date="2012-04" db="EMBL/GenBank/DDBJ databases">
        <title>Finished genome of Dactylococcopsis salina PCC 8305.</title>
        <authorList>
            <consortium name="US DOE Joint Genome Institute"/>
            <person name="Gugger M."/>
            <person name="Coursin T."/>
            <person name="Rippka R."/>
            <person name="Tandeau De Marsac N."/>
            <person name="Huntemann M."/>
            <person name="Wei C.-L."/>
            <person name="Han J."/>
            <person name="Detter J.C."/>
            <person name="Han C."/>
            <person name="Tapia R."/>
            <person name="Daligault H."/>
            <person name="Chen A."/>
            <person name="Krypides N."/>
            <person name="Mavromatis K."/>
            <person name="Markowitz V."/>
            <person name="Szeto E."/>
            <person name="Ivanova N."/>
            <person name="Ovchinnikova G."/>
            <person name="Pagani I."/>
            <person name="Pati A."/>
            <person name="Goodwin L."/>
            <person name="Peters L."/>
            <person name="Pitluck S."/>
            <person name="Woyke T."/>
            <person name="Kerfeld C."/>
        </authorList>
    </citation>
    <scope>NUCLEOTIDE SEQUENCE [LARGE SCALE GENOMIC DNA]</scope>
    <source>
        <strain evidence="1">PCC 8305</strain>
    </source>
</reference>
<dbReference type="Pfam" id="PF03683">
    <property type="entry name" value="UPF0175"/>
    <property type="match status" value="1"/>
</dbReference>
<dbReference type="eggNOG" id="COG2886">
    <property type="taxonomic scope" value="Bacteria"/>
</dbReference>
<name>K9YVG6_DACS8</name>
<dbReference type="AlphaFoldDB" id="K9YVG6"/>
<accession>K9YVG6</accession>
<keyword evidence="2" id="KW-1185">Reference proteome</keyword>
<protein>
    <submittedName>
        <fullName evidence="1">Uncharacterized protein family (UPF0175)</fullName>
    </submittedName>
</protein>
<proteinExistence type="predicted"/>
<dbReference type="KEGG" id="dsl:Dacsa_1857"/>
<dbReference type="Proteomes" id="UP000010482">
    <property type="component" value="Chromosome"/>
</dbReference>
<dbReference type="InterPro" id="IPR005368">
    <property type="entry name" value="UPF0175"/>
</dbReference>
<dbReference type="RefSeq" id="WP_015229509.1">
    <property type="nucleotide sequence ID" value="NC_019780.1"/>
</dbReference>
<sequence length="88" mass="10333">MQVTIDLPEEIGQQLTKKWENLPQKVLESLAIEGYREGVLTSAQVQEILKLESRWITEKFLSESHAYLDYAEQEYQEDINTLSQLFKE</sequence>
<dbReference type="OrthoDB" id="531849at2"/>
<dbReference type="HOGENOM" id="CLU_154570_0_0_3"/>
<organism evidence="1 2">
    <name type="scientific">Dactylococcopsis salina (strain PCC 8305)</name>
    <name type="common">Myxobactron salinum</name>
    <dbReference type="NCBI Taxonomy" id="13035"/>
    <lineage>
        <taxon>Bacteria</taxon>
        <taxon>Bacillati</taxon>
        <taxon>Cyanobacteriota</taxon>
        <taxon>Cyanophyceae</taxon>
        <taxon>Nodosilineales</taxon>
        <taxon>Cymatolegaceae</taxon>
        <taxon>Dactylococcopsis</taxon>
    </lineage>
</organism>
<dbReference type="EMBL" id="CP003944">
    <property type="protein sequence ID" value="AFZ50512.1"/>
    <property type="molecule type" value="Genomic_DNA"/>
</dbReference>